<evidence type="ECO:0008006" key="4">
    <source>
        <dbReference type="Google" id="ProtNLM"/>
    </source>
</evidence>
<proteinExistence type="predicted"/>
<accession>A0ABU8FVK5</accession>
<dbReference type="Proteomes" id="UP001367922">
    <property type="component" value="Unassembled WGS sequence"/>
</dbReference>
<protein>
    <recommendedName>
        <fullName evidence="4">Exosporium protein D</fullName>
    </recommendedName>
</protein>
<feature type="compositionally biased region" description="Polar residues" evidence="1">
    <location>
        <begin position="15"/>
        <end position="27"/>
    </location>
</feature>
<dbReference type="EMBL" id="JBAWSV010000003">
    <property type="protein sequence ID" value="MEI4829969.1"/>
    <property type="molecule type" value="Genomic_DNA"/>
</dbReference>
<dbReference type="RefSeq" id="WP_336482306.1">
    <property type="nucleotide sequence ID" value="NZ_JBAWSV010000003.1"/>
</dbReference>
<name>A0ABU8FVK5_9BACI</name>
<evidence type="ECO:0000256" key="1">
    <source>
        <dbReference type="SAM" id="MobiDB-lite"/>
    </source>
</evidence>
<evidence type="ECO:0000313" key="2">
    <source>
        <dbReference type="EMBL" id="MEI4829969.1"/>
    </source>
</evidence>
<feature type="compositionally biased region" description="Basic and acidic residues" evidence="1">
    <location>
        <begin position="1"/>
        <end position="14"/>
    </location>
</feature>
<feature type="region of interest" description="Disordered" evidence="1">
    <location>
        <begin position="1"/>
        <end position="27"/>
    </location>
</feature>
<keyword evidence="3" id="KW-1185">Reference proteome</keyword>
<evidence type="ECO:0000313" key="3">
    <source>
        <dbReference type="Proteomes" id="UP001367922"/>
    </source>
</evidence>
<reference evidence="2 3" key="1">
    <citation type="submission" date="2024-01" db="EMBL/GenBank/DDBJ databases">
        <title>Seven novel Bacillus-like species.</title>
        <authorList>
            <person name="Liu G."/>
        </authorList>
    </citation>
    <scope>NUCLEOTIDE SEQUENCE [LARGE SCALE GENOMIC DNA]</scope>
    <source>
        <strain evidence="2 3">FJAT-53711</strain>
    </source>
</reference>
<gene>
    <name evidence="2" type="ORF">WAX78_10940</name>
</gene>
<sequence>MPDHHDKSDEKSLKDNSNTHNSFVVNNTIGSTDSPVLVPIPGGTNHQPVFQNFTNNPNKTLLQLTSASLKGEDPLPLAVTIITKGPLNPITAIITESTRIFHVDNFKSLNVSNLNPAQGGLNVFIQKTILFCCEE</sequence>
<comment type="caution">
    <text evidence="2">The sequence shown here is derived from an EMBL/GenBank/DDBJ whole genome shotgun (WGS) entry which is preliminary data.</text>
</comment>
<organism evidence="2 3">
    <name type="scientific">Bacillus yunxiaonensis</name>
    <dbReference type="NCBI Taxonomy" id="3127665"/>
    <lineage>
        <taxon>Bacteria</taxon>
        <taxon>Bacillati</taxon>
        <taxon>Bacillota</taxon>
        <taxon>Bacilli</taxon>
        <taxon>Bacillales</taxon>
        <taxon>Bacillaceae</taxon>
        <taxon>Bacillus</taxon>
    </lineage>
</organism>